<feature type="region of interest" description="Disordered" evidence="1">
    <location>
        <begin position="1"/>
        <end position="38"/>
    </location>
</feature>
<name>A0A4Q4MWH3_9PLEO</name>
<sequence length="712" mass="80071">MEQRELHEMQSVRQETAHSNTVAPKVPEATHDPTFLSRASSRTVREPVVRHLHTSLWPLVVFIFYAALSAFTWAIFCIASKRPIGSKQDYGNQDGYRKELDAILTKHENAIRAAQIIQVVVALITIPITSAICSMALASFIQTGGARTKLNLRQTMALADQGWISPRIWIMYSKVGSLPLYIAFGLTLVGVVFQILQGIFVRITPAQMASEETRYNNHYVPDLPALISSDERYPTPRVIQLRSILESITENHYEPFLWVKPEGDGPCRNPSQCRYPDYRRDFQIIADSDYPDLWFTPLPSDYNTGVYKELQYVPRINTTVTYTNMTAAEWPSECVRDKEGVFFAEYHSRRPRAYDIDLTACMPTNISDTPWQATHNRQDITEELYLNVTARYEENPLYYRITAKTSLGYFELPSAKNGNRAGPLLDNCSLPRIDDWGSNRDSSWGKGLAVRDTNGSYAGNVTQSIGRNIGPLTTLGLALFGEGSYIEKRVSNPSAFVINRAKVYDAEYDAWYTPFSSNCDSSMPLSFAFVSTRECDEDYDHRDEDDIIGEVKTFVNWFSQEDTAREAFTVGAYLANKDWLDQARGYTLSYDAKRKVVADQGVTINKTKITIVEIIIGSIFLGLHLLGLLVLAIYAVYGKPFVPWLGGEVMVKAGTVHADILSAAEGHRQWKQTMAACPGFVGDERPTDSVGRIAFGAVAGLSRLRDRKFETL</sequence>
<feature type="transmembrane region" description="Helical" evidence="2">
    <location>
        <begin position="116"/>
        <end position="141"/>
    </location>
</feature>
<dbReference type="EMBL" id="PDXA01000002">
    <property type="protein sequence ID" value="RYN60741.1"/>
    <property type="molecule type" value="Genomic_DNA"/>
</dbReference>
<evidence type="ECO:0000313" key="3">
    <source>
        <dbReference type="EMBL" id="RYN60741.1"/>
    </source>
</evidence>
<keyword evidence="2" id="KW-1133">Transmembrane helix</keyword>
<feature type="transmembrane region" description="Helical" evidence="2">
    <location>
        <begin position="56"/>
        <end position="79"/>
    </location>
</feature>
<evidence type="ECO:0000313" key="4">
    <source>
        <dbReference type="Proteomes" id="UP000292402"/>
    </source>
</evidence>
<comment type="caution">
    <text evidence="3">The sequence shown here is derived from an EMBL/GenBank/DDBJ whole genome shotgun (WGS) entry which is preliminary data.</text>
</comment>
<gene>
    <name evidence="3" type="ORF">AA0114_g1056</name>
</gene>
<accession>A0A4Q4MWH3</accession>
<keyword evidence="2" id="KW-0472">Membrane</keyword>
<keyword evidence="2" id="KW-0812">Transmembrane</keyword>
<proteinExistence type="predicted"/>
<feature type="compositionally biased region" description="Polar residues" evidence="1">
    <location>
        <begin position="11"/>
        <end position="22"/>
    </location>
</feature>
<feature type="transmembrane region" description="Helical" evidence="2">
    <location>
        <begin position="614"/>
        <end position="637"/>
    </location>
</feature>
<evidence type="ECO:0000256" key="1">
    <source>
        <dbReference type="SAM" id="MobiDB-lite"/>
    </source>
</evidence>
<evidence type="ECO:0000256" key="2">
    <source>
        <dbReference type="SAM" id="Phobius"/>
    </source>
</evidence>
<organism evidence="3 4">
    <name type="scientific">Alternaria tenuissima</name>
    <dbReference type="NCBI Taxonomy" id="119927"/>
    <lineage>
        <taxon>Eukaryota</taxon>
        <taxon>Fungi</taxon>
        <taxon>Dikarya</taxon>
        <taxon>Ascomycota</taxon>
        <taxon>Pezizomycotina</taxon>
        <taxon>Dothideomycetes</taxon>
        <taxon>Pleosporomycetidae</taxon>
        <taxon>Pleosporales</taxon>
        <taxon>Pleosporineae</taxon>
        <taxon>Pleosporaceae</taxon>
        <taxon>Alternaria</taxon>
        <taxon>Alternaria sect. Alternaria</taxon>
        <taxon>Alternaria alternata complex</taxon>
    </lineage>
</organism>
<reference evidence="4" key="1">
    <citation type="journal article" date="2019" name="bioRxiv">
        <title>Genomics, evolutionary history and diagnostics of the Alternaria alternata species group including apple and Asian pear pathotypes.</title>
        <authorList>
            <person name="Armitage A.D."/>
            <person name="Cockerton H.M."/>
            <person name="Sreenivasaprasad S."/>
            <person name="Woodhall J.W."/>
            <person name="Lane C.R."/>
            <person name="Harrison R.J."/>
            <person name="Clarkson J.P."/>
        </authorList>
    </citation>
    <scope>NUCLEOTIDE SEQUENCE [LARGE SCALE GENOMIC DNA]</scope>
    <source>
        <strain evidence="4">FERA 1082</strain>
    </source>
</reference>
<protein>
    <submittedName>
        <fullName evidence="3">Uncharacterized protein</fullName>
    </submittedName>
</protein>
<feature type="transmembrane region" description="Helical" evidence="2">
    <location>
        <begin position="180"/>
        <end position="201"/>
    </location>
</feature>
<dbReference type="Proteomes" id="UP000292402">
    <property type="component" value="Unassembled WGS sequence"/>
</dbReference>
<dbReference type="AlphaFoldDB" id="A0A4Q4MWH3"/>
<feature type="compositionally biased region" description="Basic and acidic residues" evidence="1">
    <location>
        <begin position="1"/>
        <end position="10"/>
    </location>
</feature>